<feature type="domain" description="SCP" evidence="2">
    <location>
        <begin position="85"/>
        <end position="202"/>
    </location>
</feature>
<feature type="compositionally biased region" description="Polar residues" evidence="1">
    <location>
        <begin position="212"/>
        <end position="238"/>
    </location>
</feature>
<gene>
    <name evidence="3" type="ORF">V7S43_009542</name>
</gene>
<reference evidence="3 4" key="1">
    <citation type="submission" date="2024-09" db="EMBL/GenBank/DDBJ databases">
        <title>Genome sequencing and assembly of Phytophthora oleae, isolate VK10A, causative agent of rot of olive drupes.</title>
        <authorList>
            <person name="Conti Taguali S."/>
            <person name="Riolo M."/>
            <person name="La Spada F."/>
            <person name="Cacciola S.O."/>
            <person name="Dionisio G."/>
        </authorList>
    </citation>
    <scope>NUCLEOTIDE SEQUENCE [LARGE SCALE GENOMIC DNA]</scope>
    <source>
        <strain evidence="3 4">VK10A</strain>
    </source>
</reference>
<keyword evidence="4" id="KW-1185">Reference proteome</keyword>
<proteinExistence type="predicted"/>
<dbReference type="EMBL" id="JBIMZQ010000020">
    <property type="protein sequence ID" value="KAL3665507.1"/>
    <property type="molecule type" value="Genomic_DNA"/>
</dbReference>
<sequence>MWRQPPFPSPHVRCRPGCPNTEFIIQFPTFDEQQNSIMITKSSSALLLLVAAASNEASEAANLRQVQRNLDATYVHSSDFLSEMLARVNKERAAEGLPPVCSNKKLQSSSQRHSDDMAQNNYMAHDGTDGSTMSQRITDTGYKWSAVGENVAAGQEDVQAVMDAWMHSPEHRENIMGEYTMLGVTYAFNENTEYKHYWTQDFGMGDTESCDSDSGNQNHNADTTEQDSQSPDQEQVAQNEDEVQDEADVTDAPEAPEAPESETPCPEEQQPGNVEGATDTEETPVPKTVVVVTKTPEVETPCPEKGQTDATVQETTPVPESQRSGYEAEAPGKVNAANDCYPNF</sequence>
<dbReference type="InterPro" id="IPR035940">
    <property type="entry name" value="CAP_sf"/>
</dbReference>
<dbReference type="PANTHER" id="PTHR31157:SF1">
    <property type="entry name" value="SCP DOMAIN-CONTAINING PROTEIN"/>
    <property type="match status" value="1"/>
</dbReference>
<dbReference type="PANTHER" id="PTHR31157">
    <property type="entry name" value="SCP DOMAIN-CONTAINING PROTEIN"/>
    <property type="match status" value="1"/>
</dbReference>
<protein>
    <recommendedName>
        <fullName evidence="2">SCP domain-containing protein</fullName>
    </recommendedName>
</protein>
<dbReference type="Proteomes" id="UP001632037">
    <property type="component" value="Unassembled WGS sequence"/>
</dbReference>
<dbReference type="AlphaFoldDB" id="A0ABD3FEX4"/>
<feature type="compositionally biased region" description="Acidic residues" evidence="1">
    <location>
        <begin position="239"/>
        <end position="251"/>
    </location>
</feature>
<feature type="compositionally biased region" description="Low complexity" evidence="1">
    <location>
        <begin position="283"/>
        <end position="305"/>
    </location>
</feature>
<dbReference type="Pfam" id="PF00188">
    <property type="entry name" value="CAP"/>
    <property type="match status" value="1"/>
</dbReference>
<dbReference type="Gene3D" id="3.40.33.10">
    <property type="entry name" value="CAP"/>
    <property type="match status" value="1"/>
</dbReference>
<dbReference type="InterPro" id="IPR014044">
    <property type="entry name" value="CAP_dom"/>
</dbReference>
<evidence type="ECO:0000313" key="4">
    <source>
        <dbReference type="Proteomes" id="UP001632037"/>
    </source>
</evidence>
<organism evidence="3 4">
    <name type="scientific">Phytophthora oleae</name>
    <dbReference type="NCBI Taxonomy" id="2107226"/>
    <lineage>
        <taxon>Eukaryota</taxon>
        <taxon>Sar</taxon>
        <taxon>Stramenopiles</taxon>
        <taxon>Oomycota</taxon>
        <taxon>Peronosporomycetes</taxon>
        <taxon>Peronosporales</taxon>
        <taxon>Peronosporaceae</taxon>
        <taxon>Phytophthora</taxon>
    </lineage>
</organism>
<name>A0ABD3FEX4_9STRA</name>
<evidence type="ECO:0000313" key="3">
    <source>
        <dbReference type="EMBL" id="KAL3665507.1"/>
    </source>
</evidence>
<feature type="region of interest" description="Disordered" evidence="1">
    <location>
        <begin position="208"/>
        <end position="344"/>
    </location>
</feature>
<feature type="compositionally biased region" description="Polar residues" evidence="1">
    <location>
        <begin position="308"/>
        <end position="324"/>
    </location>
</feature>
<comment type="caution">
    <text evidence="3">The sequence shown here is derived from an EMBL/GenBank/DDBJ whole genome shotgun (WGS) entry which is preliminary data.</text>
</comment>
<accession>A0ABD3FEX4</accession>
<evidence type="ECO:0000259" key="2">
    <source>
        <dbReference type="Pfam" id="PF00188"/>
    </source>
</evidence>
<evidence type="ECO:0000256" key="1">
    <source>
        <dbReference type="SAM" id="MobiDB-lite"/>
    </source>
</evidence>
<dbReference type="SUPFAM" id="SSF55797">
    <property type="entry name" value="PR-1-like"/>
    <property type="match status" value="1"/>
</dbReference>
<dbReference type="CDD" id="cd05379">
    <property type="entry name" value="CAP_bacterial"/>
    <property type="match status" value="1"/>
</dbReference>